<dbReference type="GO" id="GO:0008360">
    <property type="term" value="P:regulation of cell shape"/>
    <property type="evidence" value="ECO:0007669"/>
    <property type="project" value="UniProtKB-KW"/>
</dbReference>
<dbReference type="PANTHER" id="PTHR34138:SF1">
    <property type="entry name" value="CELL SHAPE-DETERMINING PROTEIN MREC"/>
    <property type="match status" value="1"/>
</dbReference>
<sequence>MYDRTIRRRRLTLVALLACALLLLSVYVGESSSGPLHSVQRGVFSVFTPVQEGASRVLKPARDLFGWIGDTVNAKSRLAEVESSNRQLRSRAIAGSEALRVNAQLQKLLNLNQANGLAAASPVAARVIGRSPTLWYGTVTIDQGSSRGIRVGNPVITGDGLAGQVSTVTGHAAVVTLISDGEMAVPARISGSGAQGVAQTGAGGPNDLRLKFIARRFRADPGASVVTAGTLSNSPKLQSLYPPGIPIGSVTRVVDPGTDAQKIFVRPYADLQRLEIVQVLTRRINGNRP</sequence>
<dbReference type="Pfam" id="PF04085">
    <property type="entry name" value="MreC"/>
    <property type="match status" value="1"/>
</dbReference>
<gene>
    <name evidence="6" type="ORF">UFOPK3547_00082</name>
</gene>
<proteinExistence type="inferred from homology"/>
<dbReference type="AlphaFoldDB" id="A0A6J5YWU3"/>
<protein>
    <recommendedName>
        <fullName evidence="2">Cell shape-determining protein MreC</fullName>
    </recommendedName>
    <alternativeName>
        <fullName evidence="4">Cell shape protein MreC</fullName>
    </alternativeName>
</protein>
<dbReference type="Gene3D" id="2.40.10.340">
    <property type="entry name" value="Rod shape-determining protein MreC, domain 1"/>
    <property type="match status" value="1"/>
</dbReference>
<reference evidence="6" key="1">
    <citation type="submission" date="2020-05" db="EMBL/GenBank/DDBJ databases">
        <authorList>
            <person name="Chiriac C."/>
            <person name="Salcher M."/>
            <person name="Ghai R."/>
            <person name="Kavagutti S V."/>
        </authorList>
    </citation>
    <scope>NUCLEOTIDE SEQUENCE</scope>
</reference>
<comment type="similarity">
    <text evidence="1">Belongs to the MreC family.</text>
</comment>
<feature type="domain" description="Rod shape-determining protein MreC beta-barrel core" evidence="5">
    <location>
        <begin position="127"/>
        <end position="280"/>
    </location>
</feature>
<dbReference type="InterPro" id="IPR007221">
    <property type="entry name" value="MreC"/>
</dbReference>
<evidence type="ECO:0000259" key="5">
    <source>
        <dbReference type="Pfam" id="PF04085"/>
    </source>
</evidence>
<dbReference type="PANTHER" id="PTHR34138">
    <property type="entry name" value="CELL SHAPE-DETERMINING PROTEIN MREC"/>
    <property type="match status" value="1"/>
</dbReference>
<dbReference type="Gene3D" id="2.40.10.350">
    <property type="entry name" value="Rod shape-determining protein MreC, domain 2"/>
    <property type="match status" value="1"/>
</dbReference>
<keyword evidence="3" id="KW-0133">Cell shape</keyword>
<evidence type="ECO:0000313" key="6">
    <source>
        <dbReference type="EMBL" id="CAB4334654.1"/>
    </source>
</evidence>
<organism evidence="6">
    <name type="scientific">freshwater metagenome</name>
    <dbReference type="NCBI Taxonomy" id="449393"/>
    <lineage>
        <taxon>unclassified sequences</taxon>
        <taxon>metagenomes</taxon>
        <taxon>ecological metagenomes</taxon>
    </lineage>
</organism>
<dbReference type="EMBL" id="CAESAN010000004">
    <property type="protein sequence ID" value="CAB4334654.1"/>
    <property type="molecule type" value="Genomic_DNA"/>
</dbReference>
<name>A0A6J5YWU3_9ZZZZ</name>
<evidence type="ECO:0000256" key="1">
    <source>
        <dbReference type="ARBA" id="ARBA00009369"/>
    </source>
</evidence>
<dbReference type="InterPro" id="IPR042177">
    <property type="entry name" value="Cell/Rod_1"/>
</dbReference>
<evidence type="ECO:0000256" key="4">
    <source>
        <dbReference type="ARBA" id="ARBA00032089"/>
    </source>
</evidence>
<dbReference type="GO" id="GO:0005886">
    <property type="term" value="C:plasma membrane"/>
    <property type="evidence" value="ECO:0007669"/>
    <property type="project" value="TreeGrafter"/>
</dbReference>
<dbReference type="PIRSF" id="PIRSF038471">
    <property type="entry name" value="MreC"/>
    <property type="match status" value="1"/>
</dbReference>
<dbReference type="InterPro" id="IPR042175">
    <property type="entry name" value="Cell/Rod_MreC_2"/>
</dbReference>
<evidence type="ECO:0000256" key="3">
    <source>
        <dbReference type="ARBA" id="ARBA00022960"/>
    </source>
</evidence>
<evidence type="ECO:0000256" key="2">
    <source>
        <dbReference type="ARBA" id="ARBA00013855"/>
    </source>
</evidence>
<accession>A0A6J5YWU3</accession>
<dbReference type="InterPro" id="IPR055342">
    <property type="entry name" value="MreC_beta-barrel_core"/>
</dbReference>